<dbReference type="CDD" id="cd06225">
    <property type="entry name" value="HAMP"/>
    <property type="match status" value="1"/>
</dbReference>
<dbReference type="SUPFAM" id="SSF47384">
    <property type="entry name" value="Homodimeric domain of signal transducing histidine kinase"/>
    <property type="match status" value="1"/>
</dbReference>
<evidence type="ECO:0000256" key="5">
    <source>
        <dbReference type="ARBA" id="ARBA00022679"/>
    </source>
</evidence>
<accession>A0A1A8TQI8</accession>
<dbReference type="OrthoDB" id="9809766at2"/>
<dbReference type="SUPFAM" id="SSF55874">
    <property type="entry name" value="ATPase domain of HSP90 chaperone/DNA topoisomerase II/histidine kinase"/>
    <property type="match status" value="1"/>
</dbReference>
<evidence type="ECO:0000256" key="1">
    <source>
        <dbReference type="ARBA" id="ARBA00000085"/>
    </source>
</evidence>
<evidence type="ECO:0000256" key="10">
    <source>
        <dbReference type="ARBA" id="ARBA00023136"/>
    </source>
</evidence>
<dbReference type="SMART" id="SM00387">
    <property type="entry name" value="HATPase_c"/>
    <property type="match status" value="1"/>
</dbReference>
<comment type="catalytic activity">
    <reaction evidence="1">
        <text>ATP + protein L-histidine = ADP + protein N-phospho-L-histidine.</text>
        <dbReference type="EC" id="2.7.13.3"/>
    </reaction>
</comment>
<dbReference type="InterPro" id="IPR004358">
    <property type="entry name" value="Sig_transdc_His_kin-like_C"/>
</dbReference>
<dbReference type="PRINTS" id="PR00344">
    <property type="entry name" value="BCTRLSENSOR"/>
</dbReference>
<dbReference type="Gene3D" id="3.30.565.10">
    <property type="entry name" value="Histidine kinase-like ATPase, C-terminal domain"/>
    <property type="match status" value="1"/>
</dbReference>
<reference evidence="14 15" key="1">
    <citation type="submission" date="2016-06" db="EMBL/GenBank/DDBJ databases">
        <authorList>
            <person name="Kjaerup R.B."/>
            <person name="Dalgaard T.S."/>
            <person name="Juul-Madsen H.R."/>
        </authorList>
    </citation>
    <scope>NUCLEOTIDE SEQUENCE [LARGE SCALE GENOMIC DNA]</scope>
    <source>
        <strain evidence="14 15">CECT 8886</strain>
    </source>
</reference>
<dbReference type="InterPro" id="IPR005467">
    <property type="entry name" value="His_kinase_dom"/>
</dbReference>
<keyword evidence="10 11" id="KW-0472">Membrane</keyword>
<evidence type="ECO:0000313" key="15">
    <source>
        <dbReference type="Proteomes" id="UP000092544"/>
    </source>
</evidence>
<keyword evidence="15" id="KW-1185">Reference proteome</keyword>
<dbReference type="Pfam" id="PF08521">
    <property type="entry name" value="2CSK_N"/>
    <property type="match status" value="1"/>
</dbReference>
<feature type="transmembrane region" description="Helical" evidence="11">
    <location>
        <begin position="12"/>
        <end position="34"/>
    </location>
</feature>
<dbReference type="RefSeq" id="WP_067019072.1">
    <property type="nucleotide sequence ID" value="NZ_FLOB01000012.1"/>
</dbReference>
<dbReference type="Pfam" id="PF00512">
    <property type="entry name" value="HisKA"/>
    <property type="match status" value="1"/>
</dbReference>
<dbReference type="GO" id="GO:0000155">
    <property type="term" value="F:phosphorelay sensor kinase activity"/>
    <property type="evidence" value="ECO:0007669"/>
    <property type="project" value="InterPro"/>
</dbReference>
<evidence type="ECO:0000259" key="13">
    <source>
        <dbReference type="PROSITE" id="PS50885"/>
    </source>
</evidence>
<dbReference type="InterPro" id="IPR050428">
    <property type="entry name" value="TCS_sensor_his_kinase"/>
</dbReference>
<dbReference type="InterPro" id="IPR003594">
    <property type="entry name" value="HATPase_dom"/>
</dbReference>
<evidence type="ECO:0000256" key="7">
    <source>
        <dbReference type="ARBA" id="ARBA00022777"/>
    </source>
</evidence>
<keyword evidence="9" id="KW-0902">Two-component regulatory system</keyword>
<dbReference type="InterPro" id="IPR013727">
    <property type="entry name" value="2CSK_N"/>
</dbReference>
<organism evidence="14 15">
    <name type="scientific">Marinomonas spartinae</name>
    <dbReference type="NCBI Taxonomy" id="1792290"/>
    <lineage>
        <taxon>Bacteria</taxon>
        <taxon>Pseudomonadati</taxon>
        <taxon>Pseudomonadota</taxon>
        <taxon>Gammaproteobacteria</taxon>
        <taxon>Oceanospirillales</taxon>
        <taxon>Oceanospirillaceae</taxon>
        <taxon>Marinomonas</taxon>
    </lineage>
</organism>
<evidence type="ECO:0000256" key="8">
    <source>
        <dbReference type="ARBA" id="ARBA00022989"/>
    </source>
</evidence>
<sequence>MSKTRSLRRQLLVMTFIVLLFISSLALWGAHIYANRTTKISYDRLLYGAALQMAENITLVNGKVIIDLPISAFETLSLSSSDRAFYSIMNTQYQVLTGYKDLPDIPFPQLIRESQQNQPIKPLYYESNYRGERVRFIILSKRLLEADKSKTVFVIVGQTMEARAKAAKEFNQIALQFVSVFFIITMLLLLFVIWQVLRPLQSIKQAITERSSLDLSALDIHVPSEIAPLVGSINYFMAQLDNTLQRLERFTAESAHQIRTPLAGLISQAQNALDEKDAALRKQQLENILESSQLLTQTVNQLLNRATLTHRFQSHPFSLLSLDELIKDTCRELVVWALEKHVEIAYVGDAKTNILGDEFALKQMLHNIIENAVKYSPEHGTVEVELMTQSTASNQALSNQATLQIRDQGVGVCDEDKLHIFEYFYRSADNVAAGSGIGLSIAKEVAEHHKAAFHLKDNQPTGLIVEIVFLCVEESKQ</sequence>
<dbReference type="PANTHER" id="PTHR45436:SF1">
    <property type="entry name" value="SENSOR PROTEIN QSEC"/>
    <property type="match status" value="1"/>
</dbReference>
<feature type="domain" description="Histidine kinase" evidence="12">
    <location>
        <begin position="253"/>
        <end position="473"/>
    </location>
</feature>
<evidence type="ECO:0000256" key="4">
    <source>
        <dbReference type="ARBA" id="ARBA00022553"/>
    </source>
</evidence>
<comment type="subcellular location">
    <subcellularLocation>
        <location evidence="2">Membrane</location>
    </subcellularLocation>
</comment>
<dbReference type="CDD" id="cd00082">
    <property type="entry name" value="HisKA"/>
    <property type="match status" value="1"/>
</dbReference>
<evidence type="ECO:0000256" key="2">
    <source>
        <dbReference type="ARBA" id="ARBA00004370"/>
    </source>
</evidence>
<keyword evidence="6 11" id="KW-0812">Transmembrane</keyword>
<dbReference type="InterPro" id="IPR003661">
    <property type="entry name" value="HisK_dim/P_dom"/>
</dbReference>
<name>A0A1A8TQI8_9GAMM</name>
<keyword evidence="4" id="KW-0597">Phosphoprotein</keyword>
<evidence type="ECO:0000259" key="12">
    <source>
        <dbReference type="PROSITE" id="PS50109"/>
    </source>
</evidence>
<evidence type="ECO:0000256" key="3">
    <source>
        <dbReference type="ARBA" id="ARBA00012438"/>
    </source>
</evidence>
<dbReference type="Gene3D" id="1.10.287.130">
    <property type="match status" value="1"/>
</dbReference>
<evidence type="ECO:0000313" key="14">
    <source>
        <dbReference type="EMBL" id="SBS36244.1"/>
    </source>
</evidence>
<protein>
    <recommendedName>
        <fullName evidence="3">histidine kinase</fullName>
        <ecNumber evidence="3">2.7.13.3</ecNumber>
    </recommendedName>
</protein>
<dbReference type="GO" id="GO:0005886">
    <property type="term" value="C:plasma membrane"/>
    <property type="evidence" value="ECO:0007669"/>
    <property type="project" value="TreeGrafter"/>
</dbReference>
<dbReference type="CDD" id="cd00075">
    <property type="entry name" value="HATPase"/>
    <property type="match status" value="1"/>
</dbReference>
<dbReference type="PROSITE" id="PS50885">
    <property type="entry name" value="HAMP"/>
    <property type="match status" value="1"/>
</dbReference>
<dbReference type="EC" id="2.7.13.3" evidence="3"/>
<dbReference type="STRING" id="1792290.MSP8886_03622"/>
<dbReference type="Pfam" id="PF00672">
    <property type="entry name" value="HAMP"/>
    <property type="match status" value="1"/>
</dbReference>
<gene>
    <name evidence="14" type="primary">rssA_3</name>
    <name evidence="14" type="ORF">MSP8886_03622</name>
</gene>
<evidence type="ECO:0000256" key="6">
    <source>
        <dbReference type="ARBA" id="ARBA00022692"/>
    </source>
</evidence>
<dbReference type="Gene3D" id="6.10.340.10">
    <property type="match status" value="1"/>
</dbReference>
<dbReference type="InterPro" id="IPR036890">
    <property type="entry name" value="HATPase_C_sf"/>
</dbReference>
<evidence type="ECO:0000256" key="11">
    <source>
        <dbReference type="SAM" id="Phobius"/>
    </source>
</evidence>
<dbReference type="AlphaFoldDB" id="A0A1A8TQI8"/>
<dbReference type="InterPro" id="IPR003660">
    <property type="entry name" value="HAMP_dom"/>
</dbReference>
<dbReference type="PANTHER" id="PTHR45436">
    <property type="entry name" value="SENSOR HISTIDINE KINASE YKOH"/>
    <property type="match status" value="1"/>
</dbReference>
<dbReference type="SMART" id="SM00388">
    <property type="entry name" value="HisKA"/>
    <property type="match status" value="1"/>
</dbReference>
<keyword evidence="8 11" id="KW-1133">Transmembrane helix</keyword>
<dbReference type="Proteomes" id="UP000092544">
    <property type="component" value="Unassembled WGS sequence"/>
</dbReference>
<keyword evidence="7" id="KW-0418">Kinase</keyword>
<keyword evidence="5 14" id="KW-0808">Transferase</keyword>
<evidence type="ECO:0000256" key="9">
    <source>
        <dbReference type="ARBA" id="ARBA00023012"/>
    </source>
</evidence>
<dbReference type="InterPro" id="IPR036097">
    <property type="entry name" value="HisK_dim/P_sf"/>
</dbReference>
<dbReference type="PROSITE" id="PS50109">
    <property type="entry name" value="HIS_KIN"/>
    <property type="match status" value="1"/>
</dbReference>
<dbReference type="EMBL" id="FLOB01000012">
    <property type="protein sequence ID" value="SBS36244.1"/>
    <property type="molecule type" value="Genomic_DNA"/>
</dbReference>
<proteinExistence type="predicted"/>
<feature type="domain" description="HAMP" evidence="13">
    <location>
        <begin position="194"/>
        <end position="245"/>
    </location>
</feature>
<feature type="transmembrane region" description="Helical" evidence="11">
    <location>
        <begin position="173"/>
        <end position="197"/>
    </location>
</feature>
<dbReference type="Pfam" id="PF02518">
    <property type="entry name" value="HATPase_c"/>
    <property type="match status" value="1"/>
</dbReference>